<reference evidence="1 2" key="2">
    <citation type="journal article" date="2022" name="Mol. Ecol. Resour.">
        <title>The genomes of chicory, endive, great burdock and yacon provide insights into Asteraceae paleo-polyploidization history and plant inulin production.</title>
        <authorList>
            <person name="Fan W."/>
            <person name="Wang S."/>
            <person name="Wang H."/>
            <person name="Wang A."/>
            <person name="Jiang F."/>
            <person name="Liu H."/>
            <person name="Zhao H."/>
            <person name="Xu D."/>
            <person name="Zhang Y."/>
        </authorList>
    </citation>
    <scope>NUCLEOTIDE SEQUENCE [LARGE SCALE GENOMIC DNA]</scope>
    <source>
        <strain evidence="2">cv. Niubang</strain>
    </source>
</reference>
<name>A0ACB9FP67_ARCLA</name>
<comment type="caution">
    <text evidence="1">The sequence shown here is derived from an EMBL/GenBank/DDBJ whole genome shotgun (WGS) entry which is preliminary data.</text>
</comment>
<organism evidence="1 2">
    <name type="scientific">Arctium lappa</name>
    <name type="common">Greater burdock</name>
    <name type="synonym">Lappa major</name>
    <dbReference type="NCBI Taxonomy" id="4217"/>
    <lineage>
        <taxon>Eukaryota</taxon>
        <taxon>Viridiplantae</taxon>
        <taxon>Streptophyta</taxon>
        <taxon>Embryophyta</taxon>
        <taxon>Tracheophyta</taxon>
        <taxon>Spermatophyta</taxon>
        <taxon>Magnoliopsida</taxon>
        <taxon>eudicotyledons</taxon>
        <taxon>Gunneridae</taxon>
        <taxon>Pentapetalae</taxon>
        <taxon>asterids</taxon>
        <taxon>campanulids</taxon>
        <taxon>Asterales</taxon>
        <taxon>Asteraceae</taxon>
        <taxon>Carduoideae</taxon>
        <taxon>Cardueae</taxon>
        <taxon>Arctiinae</taxon>
        <taxon>Arctium</taxon>
    </lineage>
</organism>
<evidence type="ECO:0000313" key="2">
    <source>
        <dbReference type="Proteomes" id="UP001055879"/>
    </source>
</evidence>
<proteinExistence type="predicted"/>
<sequence length="278" mass="30975">MESNLIDKEEDKSESNDEDDDEQSIDLLEEEEDPKFVEHLFTNKESCSNISNAYQGGTSPAEVSSENFPAVDCLAKGQSYSPEGIDESIDYEIDNTKVLEHGVCEKISSDNRNIFSRPKVIGDGLDCGFPPKGKGQDEICPNQGSVFETNNKLDQFVETPMGQKKKGSAIIGKIEDLLRDKKEEIVHPDDSVIIRYNNRIKRRVIDSPNQVAISDIDLYLEVQKTIEVGEMLGFKLEGTLKKLESNIGRQGREWSSDSGQTVGRVSLLLILASLDSLR</sequence>
<reference evidence="2" key="1">
    <citation type="journal article" date="2022" name="Mol. Ecol. Resour.">
        <title>The genomes of chicory, endive, great burdock and yacon provide insights into Asteraceae palaeo-polyploidization history and plant inulin production.</title>
        <authorList>
            <person name="Fan W."/>
            <person name="Wang S."/>
            <person name="Wang H."/>
            <person name="Wang A."/>
            <person name="Jiang F."/>
            <person name="Liu H."/>
            <person name="Zhao H."/>
            <person name="Xu D."/>
            <person name="Zhang Y."/>
        </authorList>
    </citation>
    <scope>NUCLEOTIDE SEQUENCE [LARGE SCALE GENOMIC DNA]</scope>
    <source>
        <strain evidence="2">cv. Niubang</strain>
    </source>
</reference>
<gene>
    <name evidence="1" type="ORF">L6452_03697</name>
</gene>
<protein>
    <submittedName>
        <fullName evidence="1">Uncharacterized protein</fullName>
    </submittedName>
</protein>
<dbReference type="Proteomes" id="UP001055879">
    <property type="component" value="Linkage Group LG01"/>
</dbReference>
<dbReference type="EMBL" id="CM042047">
    <property type="protein sequence ID" value="KAI3772511.1"/>
    <property type="molecule type" value="Genomic_DNA"/>
</dbReference>
<accession>A0ACB9FP67</accession>
<keyword evidence="2" id="KW-1185">Reference proteome</keyword>
<evidence type="ECO:0000313" key="1">
    <source>
        <dbReference type="EMBL" id="KAI3772511.1"/>
    </source>
</evidence>